<evidence type="ECO:0000256" key="8">
    <source>
        <dbReference type="ARBA" id="ARBA00022660"/>
    </source>
</evidence>
<evidence type="ECO:0000256" key="4">
    <source>
        <dbReference type="ARBA" id="ARBA00022448"/>
    </source>
</evidence>
<dbReference type="KEGG" id="lch:Lcho_2776"/>
<feature type="binding site" description="axial binding residue" evidence="20">
    <location>
        <position position="146"/>
    </location>
    <ligand>
        <name>heme c</name>
        <dbReference type="ChEBI" id="CHEBI:61717"/>
        <label>1</label>
    </ligand>
    <ligandPart>
        <name>Fe</name>
        <dbReference type="ChEBI" id="CHEBI:18248"/>
    </ligandPart>
</feature>
<dbReference type="SUPFAM" id="SSF46626">
    <property type="entry name" value="Cytochrome c"/>
    <property type="match status" value="2"/>
</dbReference>
<evidence type="ECO:0000256" key="22">
    <source>
        <dbReference type="SAM" id="Phobius"/>
    </source>
</evidence>
<organism evidence="24 25">
    <name type="scientific">Leptothrix cholodnii (strain ATCC 51168 / LMG 8142 / SP-6)</name>
    <name type="common">Leptothrix discophora (strain SP-6)</name>
    <dbReference type="NCBI Taxonomy" id="395495"/>
    <lineage>
        <taxon>Bacteria</taxon>
        <taxon>Pseudomonadati</taxon>
        <taxon>Pseudomonadota</taxon>
        <taxon>Betaproteobacteria</taxon>
        <taxon>Burkholderiales</taxon>
        <taxon>Sphaerotilaceae</taxon>
        <taxon>Leptothrix</taxon>
    </lineage>
</organism>
<evidence type="ECO:0000256" key="12">
    <source>
        <dbReference type="ARBA" id="ARBA00022781"/>
    </source>
</evidence>
<dbReference type="AlphaFoldDB" id="B1XWP0"/>
<dbReference type="Gene3D" id="1.10.760.10">
    <property type="entry name" value="Cytochrome c-like domain"/>
    <property type="match status" value="2"/>
</dbReference>
<comment type="similarity">
    <text evidence="3 19">Belongs to the CcoP / FixP family.</text>
</comment>
<keyword evidence="25" id="KW-1185">Reference proteome</keyword>
<reference evidence="24 25" key="1">
    <citation type="submission" date="2008-03" db="EMBL/GenBank/DDBJ databases">
        <title>Complete sequence of Leptothrix cholodnii SP-6.</title>
        <authorList>
            <consortium name="US DOE Joint Genome Institute"/>
            <person name="Copeland A."/>
            <person name="Lucas S."/>
            <person name="Lapidus A."/>
            <person name="Glavina del Rio T."/>
            <person name="Dalin E."/>
            <person name="Tice H."/>
            <person name="Bruce D."/>
            <person name="Goodwin L."/>
            <person name="Pitluck S."/>
            <person name="Chertkov O."/>
            <person name="Brettin T."/>
            <person name="Detter J.C."/>
            <person name="Han C."/>
            <person name="Kuske C.R."/>
            <person name="Schmutz J."/>
            <person name="Larimer F."/>
            <person name="Land M."/>
            <person name="Hauser L."/>
            <person name="Kyrpides N."/>
            <person name="Lykidis A."/>
            <person name="Emerson D."/>
            <person name="Richardson P."/>
        </authorList>
    </citation>
    <scope>NUCLEOTIDE SEQUENCE [LARGE SCALE GENOMIC DNA]</scope>
    <source>
        <strain evidence="25">ATCC 51168 / LMG 8142 / SP-6</strain>
    </source>
</reference>
<keyword evidence="12 19" id="KW-0375">Hydrogen ion transport</keyword>
<dbReference type="STRING" id="395495.Lcho_2776"/>
<feature type="domain" description="Cytochrome c" evidence="23">
    <location>
        <begin position="129"/>
        <end position="210"/>
    </location>
</feature>
<dbReference type="InterPro" id="IPR004678">
    <property type="entry name" value="Cyt_c_oxidase_cbb3_su3"/>
</dbReference>
<evidence type="ECO:0000256" key="3">
    <source>
        <dbReference type="ARBA" id="ARBA00006113"/>
    </source>
</evidence>
<comment type="subcellular location">
    <subcellularLocation>
        <location evidence="1 19">Cell inner membrane</location>
    </subcellularLocation>
</comment>
<dbReference type="PRINTS" id="PR00605">
    <property type="entry name" value="CYTCHROMECIC"/>
</dbReference>
<dbReference type="GO" id="GO:0009055">
    <property type="term" value="F:electron transfer activity"/>
    <property type="evidence" value="ECO:0007669"/>
    <property type="project" value="InterPro"/>
</dbReference>
<evidence type="ECO:0000313" key="24">
    <source>
        <dbReference type="EMBL" id="ACB35041.1"/>
    </source>
</evidence>
<dbReference type="InterPro" id="IPR036909">
    <property type="entry name" value="Cyt_c-like_dom_sf"/>
</dbReference>
<evidence type="ECO:0000256" key="18">
    <source>
        <dbReference type="ARBA" id="ARBA00023136"/>
    </source>
</evidence>
<keyword evidence="8 19" id="KW-0679">Respiratory chain</keyword>
<evidence type="ECO:0000256" key="14">
    <source>
        <dbReference type="ARBA" id="ARBA00022989"/>
    </source>
</evidence>
<dbReference type="InterPro" id="IPR050597">
    <property type="entry name" value="Cytochrome_c_Oxidase_Subunit"/>
</dbReference>
<feature type="binding site" description="axial binding residue" evidence="20">
    <location>
        <position position="274"/>
    </location>
    <ligand>
        <name>heme c</name>
        <dbReference type="ChEBI" id="CHEBI:61717"/>
        <label>1</label>
    </ligand>
    <ligandPart>
        <name>Fe</name>
        <dbReference type="ChEBI" id="CHEBI:18248"/>
    </ligandPart>
</feature>
<evidence type="ECO:0000256" key="7">
    <source>
        <dbReference type="ARBA" id="ARBA00022617"/>
    </source>
</evidence>
<keyword evidence="15 19" id="KW-0560">Oxidoreductase</keyword>
<evidence type="ECO:0000256" key="19">
    <source>
        <dbReference type="PIRNR" id="PIRNR000006"/>
    </source>
</evidence>
<feature type="binding site" description="covalent" evidence="21">
    <location>
        <position position="142"/>
    </location>
    <ligand>
        <name>heme c</name>
        <dbReference type="ChEBI" id="CHEBI:61717"/>
        <label>1</label>
    </ligand>
</feature>
<keyword evidence="6 19" id="KW-0997">Cell inner membrane</keyword>
<dbReference type="eggNOG" id="COG2010">
    <property type="taxonomic scope" value="Bacteria"/>
</dbReference>
<dbReference type="InterPro" id="IPR032858">
    <property type="entry name" value="CcoP_N"/>
</dbReference>
<keyword evidence="16 19" id="KW-0408">Iron</keyword>
<dbReference type="PROSITE" id="PS51007">
    <property type="entry name" value="CYTC"/>
    <property type="match status" value="2"/>
</dbReference>
<keyword evidence="17 19" id="KW-0406">Ion transport</keyword>
<dbReference type="PIRSF" id="PIRSF000006">
    <property type="entry name" value="Cbb3-Cox_fixP"/>
    <property type="match status" value="1"/>
</dbReference>
<dbReference type="InterPro" id="IPR008168">
    <property type="entry name" value="Cyt_C_IC"/>
</dbReference>
<dbReference type="Pfam" id="PF14715">
    <property type="entry name" value="FixP_N"/>
    <property type="match status" value="1"/>
</dbReference>
<keyword evidence="9 22" id="KW-0812">Transmembrane</keyword>
<keyword evidence="11" id="KW-0677">Repeat</keyword>
<dbReference type="UniPathway" id="UPA00705"/>
<evidence type="ECO:0000256" key="1">
    <source>
        <dbReference type="ARBA" id="ARBA00004533"/>
    </source>
</evidence>
<dbReference type="GO" id="GO:0020037">
    <property type="term" value="F:heme binding"/>
    <property type="evidence" value="ECO:0007669"/>
    <property type="project" value="InterPro"/>
</dbReference>
<dbReference type="Gene3D" id="6.10.280.130">
    <property type="match status" value="1"/>
</dbReference>
<dbReference type="GO" id="GO:0006119">
    <property type="term" value="P:oxidative phosphorylation"/>
    <property type="evidence" value="ECO:0007669"/>
    <property type="project" value="UniProtKB-UniPathway"/>
</dbReference>
<feature type="binding site" description="covalent" evidence="21">
    <location>
        <position position="229"/>
    </location>
    <ligand>
        <name>heme c</name>
        <dbReference type="ChEBI" id="CHEBI:61717"/>
        <label>2</label>
    </ligand>
</feature>
<evidence type="ECO:0000256" key="15">
    <source>
        <dbReference type="ARBA" id="ARBA00023002"/>
    </source>
</evidence>
<feature type="binding site" description="covalent" evidence="21">
    <location>
        <position position="145"/>
    </location>
    <ligand>
        <name>heme c</name>
        <dbReference type="ChEBI" id="CHEBI:61717"/>
        <label>1</label>
    </ligand>
</feature>
<sequence>MSDFISSGWSLFVAGVVALGLVFCVVLLVIASKRKVMANDNTTGHVWDENLQELNNPLPRWWMGLFVITVVFAVLYLAIYPGFGSSEGALKWSSVGQWEKEQAKAKEALTQVYAQFENMPVETLAANTQAMGIGERLFSNNCAGCHGSDARGSKTFPNLTDGDWLGGDGSPAYIAKTIAEGRQGMMPPMAAAVGGPEDVKNVANYVLSLSGSAHNSISAQLGKSKFGACAACHGADGKGTQALGAPNLTDKIWLHGWGEEAVIAIINNGKSNMMPQHASRLTPEQIKVLAGYVWSLSRKPAAQTALNTVQ</sequence>
<proteinExistence type="inferred from homology"/>
<feature type="binding site" description="axial binding residue" evidence="20">
    <location>
        <position position="233"/>
    </location>
    <ligand>
        <name>heme c</name>
        <dbReference type="ChEBI" id="CHEBI:61717"/>
        <label>2</label>
    </ligand>
    <ligandPart>
        <name>Fe</name>
        <dbReference type="ChEBI" id="CHEBI:18248"/>
    </ligandPart>
</feature>
<keyword evidence="18 19" id="KW-0472">Membrane</keyword>
<gene>
    <name evidence="24" type="ordered locus">Lcho_2776</name>
</gene>
<comment type="cofactor">
    <cofactor evidence="19 21">
        <name>heme c</name>
        <dbReference type="ChEBI" id="CHEBI:61717"/>
    </cofactor>
    <text evidence="19 21">Binds 2 heme C groups per subunit.</text>
</comment>
<dbReference type="OrthoDB" id="9811281at2"/>
<evidence type="ECO:0000256" key="10">
    <source>
        <dbReference type="ARBA" id="ARBA00022723"/>
    </source>
</evidence>
<evidence type="ECO:0000256" key="21">
    <source>
        <dbReference type="PIRSR" id="PIRSR000006-2"/>
    </source>
</evidence>
<keyword evidence="5 19" id="KW-1003">Cell membrane</keyword>
<evidence type="ECO:0000256" key="2">
    <source>
        <dbReference type="ARBA" id="ARBA00004673"/>
    </source>
</evidence>
<dbReference type="Proteomes" id="UP000001693">
    <property type="component" value="Chromosome"/>
</dbReference>
<dbReference type="Pfam" id="PF13442">
    <property type="entry name" value="Cytochrome_CBB3"/>
    <property type="match status" value="2"/>
</dbReference>
<protein>
    <recommendedName>
        <fullName evidence="19">Cbb3-type cytochrome c oxidase subunit</fullName>
    </recommendedName>
</protein>
<evidence type="ECO:0000256" key="5">
    <source>
        <dbReference type="ARBA" id="ARBA00022475"/>
    </source>
</evidence>
<keyword evidence="4 19" id="KW-0813">Transport</keyword>
<feature type="binding site" description="covalent" evidence="21">
    <location>
        <position position="232"/>
    </location>
    <ligand>
        <name>heme c</name>
        <dbReference type="ChEBI" id="CHEBI:61717"/>
        <label>2</label>
    </ligand>
</feature>
<dbReference type="PANTHER" id="PTHR33751">
    <property type="entry name" value="CBB3-TYPE CYTOCHROME C OXIDASE SUBUNIT FIXP"/>
    <property type="match status" value="1"/>
</dbReference>
<evidence type="ECO:0000256" key="6">
    <source>
        <dbReference type="ARBA" id="ARBA00022519"/>
    </source>
</evidence>
<comment type="subunit">
    <text evidence="19">Component of the cbb3-type cytochrome c oxidase.</text>
</comment>
<keyword evidence="10 19" id="KW-0479">Metal-binding</keyword>
<evidence type="ECO:0000256" key="17">
    <source>
        <dbReference type="ARBA" id="ARBA00023065"/>
    </source>
</evidence>
<evidence type="ECO:0000256" key="13">
    <source>
        <dbReference type="ARBA" id="ARBA00022982"/>
    </source>
</evidence>
<evidence type="ECO:0000313" key="25">
    <source>
        <dbReference type="Proteomes" id="UP000001693"/>
    </source>
</evidence>
<evidence type="ECO:0000256" key="20">
    <source>
        <dbReference type="PIRSR" id="PIRSR000006-1"/>
    </source>
</evidence>
<feature type="transmembrane region" description="Helical" evidence="22">
    <location>
        <begin position="12"/>
        <end position="31"/>
    </location>
</feature>
<evidence type="ECO:0000256" key="9">
    <source>
        <dbReference type="ARBA" id="ARBA00022692"/>
    </source>
</evidence>
<dbReference type="PANTHER" id="PTHR33751:SF1">
    <property type="entry name" value="CBB3-TYPE CYTOCHROME C OXIDASE SUBUNIT FIXP"/>
    <property type="match status" value="1"/>
</dbReference>
<dbReference type="GO" id="GO:0016491">
    <property type="term" value="F:oxidoreductase activity"/>
    <property type="evidence" value="ECO:0007669"/>
    <property type="project" value="UniProtKB-KW"/>
</dbReference>
<comment type="pathway">
    <text evidence="2 19">Energy metabolism; oxidative phosphorylation.</text>
</comment>
<comment type="function">
    <text evidence="19">C-type cytochrome. Part of the cbb3-type cytochrome c oxidase complex.</text>
</comment>
<dbReference type="InterPro" id="IPR009056">
    <property type="entry name" value="Cyt_c-like_dom"/>
</dbReference>
<dbReference type="NCBIfam" id="TIGR00782">
    <property type="entry name" value="ccoP"/>
    <property type="match status" value="1"/>
</dbReference>
<name>B1XWP0_LEPCP</name>
<dbReference type="GO" id="GO:0005886">
    <property type="term" value="C:plasma membrane"/>
    <property type="evidence" value="ECO:0007669"/>
    <property type="project" value="UniProtKB-SubCell"/>
</dbReference>
<evidence type="ECO:0000259" key="23">
    <source>
        <dbReference type="PROSITE" id="PS51007"/>
    </source>
</evidence>
<dbReference type="InterPro" id="IPR038414">
    <property type="entry name" value="CcoP_N_sf"/>
</dbReference>
<accession>B1XWP0</accession>
<dbReference type="RefSeq" id="WP_012347795.1">
    <property type="nucleotide sequence ID" value="NC_010524.1"/>
</dbReference>
<feature type="domain" description="Cytochrome c" evidence="23">
    <location>
        <begin position="217"/>
        <end position="297"/>
    </location>
</feature>
<keyword evidence="7 19" id="KW-0349">Heme</keyword>
<evidence type="ECO:0000256" key="16">
    <source>
        <dbReference type="ARBA" id="ARBA00023004"/>
    </source>
</evidence>
<dbReference type="GO" id="GO:1902600">
    <property type="term" value="P:proton transmembrane transport"/>
    <property type="evidence" value="ECO:0007669"/>
    <property type="project" value="UniProtKB-KW"/>
</dbReference>
<feature type="binding site" description="axial binding residue" evidence="20">
    <location>
        <position position="186"/>
    </location>
    <ligand>
        <name>heme c</name>
        <dbReference type="ChEBI" id="CHEBI:61717"/>
        <label>2</label>
    </ligand>
    <ligandPart>
        <name>Fe</name>
        <dbReference type="ChEBI" id="CHEBI:18248"/>
    </ligandPart>
</feature>
<dbReference type="EMBL" id="CP001013">
    <property type="protein sequence ID" value="ACB35041.1"/>
    <property type="molecule type" value="Genomic_DNA"/>
</dbReference>
<keyword evidence="14 22" id="KW-1133">Transmembrane helix</keyword>
<evidence type="ECO:0000256" key="11">
    <source>
        <dbReference type="ARBA" id="ARBA00022737"/>
    </source>
</evidence>
<dbReference type="GO" id="GO:0005506">
    <property type="term" value="F:iron ion binding"/>
    <property type="evidence" value="ECO:0007669"/>
    <property type="project" value="InterPro"/>
</dbReference>
<feature type="transmembrane region" description="Helical" evidence="22">
    <location>
        <begin position="61"/>
        <end position="83"/>
    </location>
</feature>
<dbReference type="HOGENOM" id="CLU_047545_2_0_4"/>
<keyword evidence="13 19" id="KW-0249">Electron transport</keyword>